<dbReference type="RefSeq" id="WP_009118109.1">
    <property type="nucleotide sequence ID" value="NZ_JH164926.1"/>
</dbReference>
<gene>
    <name evidence="1" type="ORF">HMPREF9371_0415</name>
</gene>
<dbReference type="HOGENOM" id="CLU_150514_0_0_4"/>
<dbReference type="Proteomes" id="UP000003019">
    <property type="component" value="Unassembled WGS sequence"/>
</dbReference>
<evidence type="ECO:0000313" key="2">
    <source>
        <dbReference type="Proteomes" id="UP000003019"/>
    </source>
</evidence>
<comment type="caution">
    <text evidence="1">The sequence shown here is derived from an EMBL/GenBank/DDBJ whole genome shotgun (WGS) entry which is preliminary data.</text>
</comment>
<name>G4CFM6_9NEIS</name>
<dbReference type="PATRIC" id="fig|1032488.3.peg.386"/>
<accession>G4CFM6</accession>
<reference evidence="1 2" key="1">
    <citation type="submission" date="2011-05" db="EMBL/GenBank/DDBJ databases">
        <authorList>
            <person name="Muzny D."/>
            <person name="Qin X."/>
            <person name="Deng J."/>
            <person name="Jiang H."/>
            <person name="Liu Y."/>
            <person name="Qu J."/>
            <person name="Song X.-Z."/>
            <person name="Zhang L."/>
            <person name="Thornton R."/>
            <person name="Coyle M."/>
            <person name="Francisco L."/>
            <person name="Jackson L."/>
            <person name="Javaid M."/>
            <person name="Korchina V."/>
            <person name="Kovar C."/>
            <person name="Mata R."/>
            <person name="Mathew T."/>
            <person name="Ngo R."/>
            <person name="Nguyen L."/>
            <person name="Nguyen N."/>
            <person name="Okwuonu G."/>
            <person name="Ongeri F."/>
            <person name="Pham C."/>
            <person name="Simmons D."/>
            <person name="Wilczek-Boney K."/>
            <person name="Hale W."/>
            <person name="Jakkamsetti A."/>
            <person name="Pham P."/>
            <person name="Ruth R."/>
            <person name="San Lucas F."/>
            <person name="Warren J."/>
            <person name="Zhang J."/>
            <person name="Zhao Z."/>
            <person name="Zhou C."/>
            <person name="Zhu D."/>
            <person name="Lee S."/>
            <person name="Bess C."/>
            <person name="Blankenburg K."/>
            <person name="Forbes L."/>
            <person name="Fu Q."/>
            <person name="Gubbala S."/>
            <person name="Hirani K."/>
            <person name="Jayaseelan J.C."/>
            <person name="Lara F."/>
            <person name="Munidasa M."/>
            <person name="Palculict T."/>
            <person name="Patil S."/>
            <person name="Pu L.-L."/>
            <person name="Saada N."/>
            <person name="Tang L."/>
            <person name="Weissenberger G."/>
            <person name="Zhu Y."/>
            <person name="Hemphill L."/>
            <person name="Shang Y."/>
            <person name="Youmans B."/>
            <person name="Ayvaz T."/>
            <person name="Ross M."/>
            <person name="Santibanez J."/>
            <person name="Aqrawi P."/>
            <person name="Gross S."/>
            <person name="Joshi V."/>
            <person name="Fowler G."/>
            <person name="Nazareth L."/>
            <person name="Reid J."/>
            <person name="Worley K."/>
            <person name="Petrosino J."/>
            <person name="Highlander S."/>
            <person name="Gibbs R."/>
        </authorList>
    </citation>
    <scope>NUCLEOTIDE SEQUENCE [LARGE SCALE GENOMIC DNA]</scope>
    <source>
        <strain evidence="1 2">871</strain>
    </source>
</reference>
<dbReference type="AlphaFoldDB" id="G4CFM6"/>
<keyword evidence="2" id="KW-1185">Reference proteome</keyword>
<protein>
    <submittedName>
        <fullName evidence="1">Uncharacterized protein</fullName>
    </submittedName>
</protein>
<dbReference type="STRING" id="1032488.HMPREF9371_0415"/>
<dbReference type="OrthoDB" id="2086981at2"/>
<dbReference type="EMBL" id="AGAY01000015">
    <property type="protein sequence ID" value="EGY53365.1"/>
    <property type="molecule type" value="Genomic_DNA"/>
</dbReference>
<evidence type="ECO:0000313" key="1">
    <source>
        <dbReference type="EMBL" id="EGY53365.1"/>
    </source>
</evidence>
<proteinExistence type="predicted"/>
<organism evidence="1 2">
    <name type="scientific">Neisseria shayeganii 871</name>
    <dbReference type="NCBI Taxonomy" id="1032488"/>
    <lineage>
        <taxon>Bacteria</taxon>
        <taxon>Pseudomonadati</taxon>
        <taxon>Pseudomonadota</taxon>
        <taxon>Betaproteobacteria</taxon>
        <taxon>Neisseriales</taxon>
        <taxon>Neisseriaceae</taxon>
        <taxon>Neisseria</taxon>
    </lineage>
</organism>
<sequence>MPTVPSVDSLNSSNDILTIRLENPKGEIIFNNYFLFKFSQESYVLRTIQNHNPDGNFFMFKSHNSGFLEWFKDESFGIYENEAIHYRFIFFEHIVEVLSSTDPIIKF</sequence>